<feature type="non-terminal residue" evidence="2">
    <location>
        <position position="1"/>
    </location>
</feature>
<protein>
    <submittedName>
        <fullName evidence="2">GPI-anchored surface protein, putative</fullName>
    </submittedName>
</protein>
<reference evidence="3" key="1">
    <citation type="submission" date="2015-09" db="EMBL/GenBank/DDBJ databases">
        <authorList>
            <consortium name="Pathogen Informatics"/>
        </authorList>
    </citation>
    <scope>NUCLEOTIDE SEQUENCE [LARGE SCALE GENOMIC DNA]</scope>
    <source>
        <strain evidence="3">Lake Konstanz</strain>
    </source>
</reference>
<dbReference type="AlphaFoldDB" id="A0A0S4J3T9"/>
<gene>
    <name evidence="2" type="ORF">BSAL_05600</name>
</gene>
<evidence type="ECO:0000313" key="2">
    <source>
        <dbReference type="EMBL" id="CUG61920.1"/>
    </source>
</evidence>
<evidence type="ECO:0000313" key="3">
    <source>
        <dbReference type="Proteomes" id="UP000051952"/>
    </source>
</evidence>
<evidence type="ECO:0000256" key="1">
    <source>
        <dbReference type="SAM" id="SignalP"/>
    </source>
</evidence>
<feature type="signal peptide" evidence="1">
    <location>
        <begin position="1"/>
        <end position="17"/>
    </location>
</feature>
<feature type="chain" id="PRO_5006621861" evidence="1">
    <location>
        <begin position="18"/>
        <end position="128"/>
    </location>
</feature>
<dbReference type="EMBL" id="CYKH01000903">
    <property type="protein sequence ID" value="CUG61920.1"/>
    <property type="molecule type" value="Genomic_DNA"/>
</dbReference>
<name>A0A0S4J3T9_BODSA</name>
<dbReference type="VEuPathDB" id="TriTrypDB:BSAL_05600"/>
<keyword evidence="3" id="KW-1185">Reference proteome</keyword>
<proteinExistence type="predicted"/>
<accession>A0A0S4J3T9</accession>
<dbReference type="Proteomes" id="UP000051952">
    <property type="component" value="Unassembled WGS sequence"/>
</dbReference>
<sequence>FVAHIACFVLLISAALSLTDNESTPVGDASCLLVNSCLRLRFYDHRLPPPPHSVRRPTVLFSAALNRLSDEMKVNFGRLVANVKAEMKDLRNRIKSDIQQRGSMNERIMYAYCVVGFFVLRCGVIVPT</sequence>
<organism evidence="2 3">
    <name type="scientific">Bodo saltans</name>
    <name type="common">Flagellated protozoan</name>
    <dbReference type="NCBI Taxonomy" id="75058"/>
    <lineage>
        <taxon>Eukaryota</taxon>
        <taxon>Discoba</taxon>
        <taxon>Euglenozoa</taxon>
        <taxon>Kinetoplastea</taxon>
        <taxon>Metakinetoplastina</taxon>
        <taxon>Eubodonida</taxon>
        <taxon>Bodonidae</taxon>
        <taxon>Bodo</taxon>
    </lineage>
</organism>
<keyword evidence="1" id="KW-0732">Signal</keyword>